<evidence type="ECO:0000256" key="5">
    <source>
        <dbReference type="SAM" id="MobiDB-lite"/>
    </source>
</evidence>
<dbReference type="GO" id="GO:0003924">
    <property type="term" value="F:GTPase activity"/>
    <property type="evidence" value="ECO:0007669"/>
    <property type="project" value="InterPro"/>
</dbReference>
<dbReference type="PRINTS" id="PR00328">
    <property type="entry name" value="SAR1GTPBP"/>
</dbReference>
<dbReference type="PROSITE" id="PS51417">
    <property type="entry name" value="ARF"/>
    <property type="match status" value="1"/>
</dbReference>
<feature type="compositionally biased region" description="Basic and acidic residues" evidence="5">
    <location>
        <begin position="219"/>
        <end position="239"/>
    </location>
</feature>
<evidence type="ECO:0000256" key="2">
    <source>
        <dbReference type="ARBA" id="ARBA00023134"/>
    </source>
</evidence>
<dbReference type="Gene3D" id="3.40.50.300">
    <property type="entry name" value="P-loop containing nucleotide triphosphate hydrolases"/>
    <property type="match status" value="1"/>
</dbReference>
<dbReference type="GO" id="GO:0046872">
    <property type="term" value="F:metal ion binding"/>
    <property type="evidence" value="ECO:0007669"/>
    <property type="project" value="UniProtKB-KW"/>
</dbReference>
<protein>
    <recommendedName>
        <fullName evidence="7">ADP-ribosylation factor-like protein 13B</fullName>
    </recommendedName>
</protein>
<keyword evidence="4" id="KW-0479">Metal-binding</keyword>
<dbReference type="Pfam" id="PF00025">
    <property type="entry name" value="Arf"/>
    <property type="match status" value="1"/>
</dbReference>
<dbReference type="SMART" id="SM00177">
    <property type="entry name" value="ARF"/>
    <property type="match status" value="1"/>
</dbReference>
<dbReference type="InterPro" id="IPR005225">
    <property type="entry name" value="Small_GTP-bd"/>
</dbReference>
<dbReference type="FunFam" id="3.40.50.300:FF:000415">
    <property type="entry name" value="ADP-ribosylation factor-like GTPase 13B"/>
    <property type="match status" value="1"/>
</dbReference>
<accession>A0A0L8FLT3</accession>
<reference evidence="6" key="1">
    <citation type="submission" date="2015-07" db="EMBL/GenBank/DDBJ databases">
        <title>MeaNS - Measles Nucleotide Surveillance Program.</title>
        <authorList>
            <person name="Tran T."/>
            <person name="Druce J."/>
        </authorList>
    </citation>
    <scope>NUCLEOTIDE SEQUENCE</scope>
    <source>
        <strain evidence="6">UCB-OBI-ISO-001</strain>
        <tissue evidence="6">Gonad</tissue>
    </source>
</reference>
<gene>
    <name evidence="6" type="ORF">OCBIM_22014831mg</name>
</gene>
<feature type="region of interest" description="Disordered" evidence="5">
    <location>
        <begin position="300"/>
        <end position="319"/>
    </location>
</feature>
<feature type="binding site" evidence="4">
    <location>
        <position position="53"/>
    </location>
    <ligand>
        <name>Mg(2+)</name>
        <dbReference type="ChEBI" id="CHEBI:18420"/>
    </ligand>
</feature>
<dbReference type="GO" id="GO:0097730">
    <property type="term" value="C:non-motile cilium"/>
    <property type="evidence" value="ECO:0007669"/>
    <property type="project" value="TreeGrafter"/>
</dbReference>
<dbReference type="EMBL" id="KQ429096">
    <property type="protein sequence ID" value="KOF65635.1"/>
    <property type="molecule type" value="Genomic_DNA"/>
</dbReference>
<dbReference type="STRING" id="37653.A0A0L8FLT3"/>
<evidence type="ECO:0000313" key="6">
    <source>
        <dbReference type="EMBL" id="KOF65634.1"/>
    </source>
</evidence>
<dbReference type="EMBL" id="KQ429096">
    <property type="protein sequence ID" value="KOF65634.1"/>
    <property type="molecule type" value="Genomic_DNA"/>
</dbReference>
<feature type="binding site" evidence="3">
    <location>
        <position position="75"/>
    </location>
    <ligand>
        <name>GTP</name>
        <dbReference type="ChEBI" id="CHEBI:37565"/>
    </ligand>
</feature>
<dbReference type="SMART" id="SM00178">
    <property type="entry name" value="SAR"/>
    <property type="match status" value="1"/>
</dbReference>
<keyword evidence="1 3" id="KW-0547">Nucleotide-binding</keyword>
<dbReference type="AlphaFoldDB" id="A0A0L8FLT3"/>
<keyword evidence="4" id="KW-0460">Magnesium</keyword>
<dbReference type="PANTHER" id="PTHR46090:SF2">
    <property type="entry name" value="ADP-RIBOSYLATION FACTOR-LIKE PROTEIN 13B"/>
    <property type="match status" value="1"/>
</dbReference>
<dbReference type="GO" id="GO:0060170">
    <property type="term" value="C:ciliary membrane"/>
    <property type="evidence" value="ECO:0007669"/>
    <property type="project" value="TreeGrafter"/>
</dbReference>
<evidence type="ECO:0008006" key="7">
    <source>
        <dbReference type="Google" id="ProtNLM"/>
    </source>
</evidence>
<dbReference type="InterPro" id="IPR006689">
    <property type="entry name" value="Small_GTPase_ARF/SAR"/>
</dbReference>
<dbReference type="InterPro" id="IPR051995">
    <property type="entry name" value="Ciliary_GTPase"/>
</dbReference>
<dbReference type="PANTHER" id="PTHR46090">
    <property type="entry name" value="ADP-RIBOSYLATION FACTOR-LIKE PROTEIN 13B"/>
    <property type="match status" value="1"/>
</dbReference>
<feature type="region of interest" description="Disordered" evidence="5">
    <location>
        <begin position="327"/>
        <end position="385"/>
    </location>
</feature>
<feature type="binding site" evidence="3">
    <location>
        <begin position="28"/>
        <end position="35"/>
    </location>
    <ligand>
        <name>GTP</name>
        <dbReference type="ChEBI" id="CHEBI:37565"/>
    </ligand>
</feature>
<name>A0A0L8FLT3_OCTBM</name>
<evidence type="ECO:0000256" key="3">
    <source>
        <dbReference type="PIRSR" id="PIRSR606689-1"/>
    </source>
</evidence>
<dbReference type="InterPro" id="IPR027417">
    <property type="entry name" value="P-loop_NTPase"/>
</dbReference>
<dbReference type="SUPFAM" id="SSF52540">
    <property type="entry name" value="P-loop containing nucleoside triphosphate hydrolases"/>
    <property type="match status" value="1"/>
</dbReference>
<feature type="compositionally biased region" description="Polar residues" evidence="5">
    <location>
        <begin position="329"/>
        <end position="338"/>
    </location>
</feature>
<keyword evidence="2 3" id="KW-0342">GTP-binding</keyword>
<evidence type="ECO:0000256" key="1">
    <source>
        <dbReference type="ARBA" id="ARBA00022741"/>
    </source>
</evidence>
<dbReference type="KEGG" id="obi:106882517"/>
<feature type="binding site" evidence="3">
    <location>
        <begin position="131"/>
        <end position="134"/>
    </location>
    <ligand>
        <name>GTP</name>
        <dbReference type="ChEBI" id="CHEBI:37565"/>
    </ligand>
</feature>
<evidence type="ECO:0000256" key="4">
    <source>
        <dbReference type="PIRSR" id="PIRSR606689-2"/>
    </source>
</evidence>
<dbReference type="GO" id="GO:0097500">
    <property type="term" value="P:receptor localization to non-motile cilium"/>
    <property type="evidence" value="ECO:0007669"/>
    <property type="project" value="TreeGrafter"/>
</dbReference>
<dbReference type="OrthoDB" id="14717at2759"/>
<dbReference type="GO" id="GO:1905515">
    <property type="term" value="P:non-motile cilium assembly"/>
    <property type="evidence" value="ECO:0007669"/>
    <property type="project" value="TreeGrafter"/>
</dbReference>
<dbReference type="GO" id="GO:0005525">
    <property type="term" value="F:GTP binding"/>
    <property type="evidence" value="ECO:0007669"/>
    <property type="project" value="UniProtKB-KW"/>
</dbReference>
<feature type="region of interest" description="Disordered" evidence="5">
    <location>
        <begin position="219"/>
        <end position="257"/>
    </location>
</feature>
<sequence>MLTVFRNCANLLISKCKTKRKLTFAILGLDDAGKTTTAKGLSGETNHTDTTVTIGFDKEEIKLDKYEITLFDLGGGKKIRDIWHNYLTEVFGVIFVIDSSNQSRMEETKEVLTHVLESPFVIGKPLLVLANKQDQAGALDELDVCDILSLESLVNQSKCPCRVESCSASLGSGRKLDKNITKGIMWLCNIVDQQYDFYNERVVKEMKAMCEEKKIKDEERKTRVKKIREEREKEQEKPIELSPRYPTPDQETGDPFKRLDGAYFAKTTNGSNIVEVPHLLNHPKVDNSESEKTQLLTVNSDSEKLLPEPHSTQQPDKKQEAINYCMLSKSDTTTNRTVPDSDTKPHSKSSILQPLSDLPKTEKVKRKKKKNNVVPIDTPDDKELSATTSTSLTFITSPPITNLATDSVEENTFSQKWNLVEELPTVENLQLIDEKMDANVS</sequence>
<feature type="binding site" evidence="4">
    <location>
        <position position="35"/>
    </location>
    <ligand>
        <name>Mg(2+)</name>
        <dbReference type="ChEBI" id="CHEBI:18420"/>
    </ligand>
</feature>
<organism evidence="6">
    <name type="scientific">Octopus bimaculoides</name>
    <name type="common">California two-spotted octopus</name>
    <dbReference type="NCBI Taxonomy" id="37653"/>
    <lineage>
        <taxon>Eukaryota</taxon>
        <taxon>Metazoa</taxon>
        <taxon>Spiralia</taxon>
        <taxon>Lophotrochozoa</taxon>
        <taxon>Mollusca</taxon>
        <taxon>Cephalopoda</taxon>
        <taxon>Coleoidea</taxon>
        <taxon>Octopodiformes</taxon>
        <taxon>Octopoda</taxon>
        <taxon>Incirrata</taxon>
        <taxon>Octopodidae</taxon>
        <taxon>Octopus</taxon>
    </lineage>
</organism>
<proteinExistence type="predicted"/>
<dbReference type="NCBIfam" id="TIGR00231">
    <property type="entry name" value="small_GTP"/>
    <property type="match status" value="1"/>
</dbReference>